<comment type="caution">
    <text evidence="1">The sequence shown here is derived from an EMBL/GenBank/DDBJ whole genome shotgun (WGS) entry which is preliminary data.</text>
</comment>
<evidence type="ECO:0000313" key="1">
    <source>
        <dbReference type="EMBL" id="MCI49616.1"/>
    </source>
</evidence>
<dbReference type="Proteomes" id="UP000265520">
    <property type="component" value="Unassembled WGS sequence"/>
</dbReference>
<protein>
    <submittedName>
        <fullName evidence="1">Uncharacterized protein</fullName>
    </submittedName>
</protein>
<sequence>RRGTGALRSSFGKQQTSFLASARCAGGDCALRHSFKTNWDSLCHWRDAWLTWRGAPGQNVKSTCITVNCALRRAYGAARRISF</sequence>
<accession>A0A392SP25</accession>
<evidence type="ECO:0000313" key="2">
    <source>
        <dbReference type="Proteomes" id="UP000265520"/>
    </source>
</evidence>
<feature type="non-terminal residue" evidence="1">
    <location>
        <position position="1"/>
    </location>
</feature>
<reference evidence="1 2" key="1">
    <citation type="journal article" date="2018" name="Front. Plant Sci.">
        <title>Red Clover (Trifolium pratense) and Zigzag Clover (T. medium) - A Picture of Genomic Similarities and Differences.</title>
        <authorList>
            <person name="Dluhosova J."/>
            <person name="Istvanek J."/>
            <person name="Nedelnik J."/>
            <person name="Repkova J."/>
        </authorList>
    </citation>
    <scope>NUCLEOTIDE SEQUENCE [LARGE SCALE GENOMIC DNA]</scope>
    <source>
        <strain evidence="2">cv. 10/8</strain>
        <tissue evidence="1">Leaf</tissue>
    </source>
</reference>
<organism evidence="1 2">
    <name type="scientific">Trifolium medium</name>
    <dbReference type="NCBI Taxonomy" id="97028"/>
    <lineage>
        <taxon>Eukaryota</taxon>
        <taxon>Viridiplantae</taxon>
        <taxon>Streptophyta</taxon>
        <taxon>Embryophyta</taxon>
        <taxon>Tracheophyta</taxon>
        <taxon>Spermatophyta</taxon>
        <taxon>Magnoliopsida</taxon>
        <taxon>eudicotyledons</taxon>
        <taxon>Gunneridae</taxon>
        <taxon>Pentapetalae</taxon>
        <taxon>rosids</taxon>
        <taxon>fabids</taxon>
        <taxon>Fabales</taxon>
        <taxon>Fabaceae</taxon>
        <taxon>Papilionoideae</taxon>
        <taxon>50 kb inversion clade</taxon>
        <taxon>NPAAA clade</taxon>
        <taxon>Hologalegina</taxon>
        <taxon>IRL clade</taxon>
        <taxon>Trifolieae</taxon>
        <taxon>Trifolium</taxon>
    </lineage>
</organism>
<proteinExistence type="predicted"/>
<dbReference type="EMBL" id="LXQA010403895">
    <property type="protein sequence ID" value="MCI49616.1"/>
    <property type="molecule type" value="Genomic_DNA"/>
</dbReference>
<name>A0A392SP25_9FABA</name>
<keyword evidence="2" id="KW-1185">Reference proteome</keyword>
<dbReference type="AlphaFoldDB" id="A0A392SP25"/>